<dbReference type="EMBL" id="JAAGMA010000039">
    <property type="protein sequence ID" value="NEB07619.1"/>
    <property type="molecule type" value="Genomic_DNA"/>
</dbReference>
<evidence type="ECO:0000313" key="2">
    <source>
        <dbReference type="EMBL" id="NEB07619.1"/>
    </source>
</evidence>
<feature type="chain" id="PRO_5029628700" evidence="1">
    <location>
        <begin position="40"/>
        <end position="183"/>
    </location>
</feature>
<proteinExistence type="predicted"/>
<comment type="caution">
    <text evidence="2">The sequence shown here is derived from an EMBL/GenBank/DDBJ whole genome shotgun (WGS) entry which is preliminary data.</text>
</comment>
<feature type="signal peptide" evidence="1">
    <location>
        <begin position="1"/>
        <end position="39"/>
    </location>
</feature>
<reference evidence="2 3" key="1">
    <citation type="submission" date="2020-01" db="EMBL/GenBank/DDBJ databases">
        <title>Insect and environment-associated Actinomycetes.</title>
        <authorList>
            <person name="Currrie C."/>
            <person name="Chevrette M."/>
            <person name="Carlson C."/>
            <person name="Stubbendieck R."/>
            <person name="Wendt-Pienkowski E."/>
        </authorList>
    </citation>
    <scope>NUCLEOTIDE SEQUENCE [LARGE SCALE GENOMIC DNA]</scope>
    <source>
        <strain evidence="2 3">SID14163</strain>
    </source>
</reference>
<keyword evidence="1" id="KW-0732">Signal</keyword>
<dbReference type="AlphaFoldDB" id="A0A7K3PEC0"/>
<dbReference type="RefSeq" id="WP_164243634.1">
    <property type="nucleotide sequence ID" value="NZ_JAAGMA010000039.1"/>
</dbReference>
<evidence type="ECO:0000313" key="3">
    <source>
        <dbReference type="Proteomes" id="UP000470446"/>
    </source>
</evidence>
<evidence type="ECO:0000256" key="1">
    <source>
        <dbReference type="SAM" id="SignalP"/>
    </source>
</evidence>
<organism evidence="2 3">
    <name type="scientific">Streptomyces coelicoflavus</name>
    <dbReference type="NCBI Taxonomy" id="285562"/>
    <lineage>
        <taxon>Bacteria</taxon>
        <taxon>Bacillati</taxon>
        <taxon>Actinomycetota</taxon>
        <taxon>Actinomycetes</taxon>
        <taxon>Kitasatosporales</taxon>
        <taxon>Streptomycetaceae</taxon>
        <taxon>Streptomyces</taxon>
    </lineage>
</organism>
<sequence>MSGNGRSATSSRSKAAAGLAAGAATAAAAVLGGAAPAQAYSPDPSATIIHRDTDGRPCSGGSLGDPFDGTYFKHDAGGRAVKIELYDDGWFIGKVEFHPYGNKIWVYDTKNDGDGIYVHVAVDNHEGHGLTGWNLYHPPGTDKVVDHSVNSLGSNVREGADIRIRVFDDSRTTDLITTAWGVA</sequence>
<accession>A0A7K3PEC0</accession>
<gene>
    <name evidence="2" type="ORF">G3I32_01740</name>
</gene>
<name>A0A7K3PEC0_9ACTN</name>
<protein>
    <submittedName>
        <fullName evidence="2">Uncharacterized protein</fullName>
    </submittedName>
</protein>
<dbReference type="Proteomes" id="UP000470446">
    <property type="component" value="Unassembled WGS sequence"/>
</dbReference>